<sequence>EELLCPICYDPFREAVTLPCGHNFCKGCVGRSWENRRQACPVCKESSSPGELRVNCTLNNLVELILSEERQRGSGGAALCAVHREEAKLFCLEDKELACFACQNSQQHEGHKMRPVREAAADFRAKLSNMESSLRDKAKDFGAVRRSYESISRHNEAESARLERQVKWEFEKLHKFLRDEEQAVLAQLREETRRKQDLIQGKMEQLAEESQALLNEATQLQADLKEDDYTFLMPHPNPSSMVNPCPRIACTAEEPEAVPSGMLLDVAKYLGSLQYNVWKKMLDTITVVPFSLDPNSAAGWLSVSEDLSSVSNRGYKLSVENPERFTSAPCILGSRGFSEGFHTWEVDLGGLTNWRVGVSRPHRGSHWSFHHDSRSGFWYIYHLPGKDECRASNAVRAEAAPGNLRRVRVELDCTEGELSFYDADLRSHVYTFHEKFGGIVFPYFYVGGPQDGAEEKTLRICPLRVRVHEDIPA</sequence>
<keyword evidence="3" id="KW-0862">Zinc</keyword>
<dbReference type="InterPro" id="IPR001841">
    <property type="entry name" value="Znf_RING"/>
</dbReference>
<dbReference type="SMART" id="SM00449">
    <property type="entry name" value="SPRY"/>
    <property type="match status" value="1"/>
</dbReference>
<dbReference type="InterPro" id="IPR050143">
    <property type="entry name" value="TRIM/RBCC"/>
</dbReference>
<evidence type="ECO:0000259" key="7">
    <source>
        <dbReference type="PROSITE" id="PS50119"/>
    </source>
</evidence>
<feature type="coiled-coil region" evidence="5">
    <location>
        <begin position="178"/>
        <end position="227"/>
    </location>
</feature>
<dbReference type="PROSITE" id="PS50089">
    <property type="entry name" value="ZF_RING_2"/>
    <property type="match status" value="1"/>
</dbReference>
<dbReference type="InterPro" id="IPR013320">
    <property type="entry name" value="ConA-like_dom_sf"/>
</dbReference>
<keyword evidence="10" id="KW-1185">Reference proteome</keyword>
<dbReference type="InterPro" id="IPR006574">
    <property type="entry name" value="PRY"/>
</dbReference>
<dbReference type="Gene3D" id="3.30.160.60">
    <property type="entry name" value="Classic Zinc Finger"/>
    <property type="match status" value="1"/>
</dbReference>
<dbReference type="PROSITE" id="PS50188">
    <property type="entry name" value="B302_SPRY"/>
    <property type="match status" value="1"/>
</dbReference>
<dbReference type="Gene3D" id="2.60.120.920">
    <property type="match status" value="1"/>
</dbReference>
<dbReference type="InterPro" id="IPR001870">
    <property type="entry name" value="B30.2/SPRY"/>
</dbReference>
<dbReference type="SUPFAM" id="SSF57850">
    <property type="entry name" value="RING/U-box"/>
    <property type="match status" value="1"/>
</dbReference>
<dbReference type="AlphaFoldDB" id="A0A850ZHM7"/>
<dbReference type="Pfam" id="PF13445">
    <property type="entry name" value="zf-RING_UBOX"/>
    <property type="match status" value="1"/>
</dbReference>
<dbReference type="InterPro" id="IPR027370">
    <property type="entry name" value="Znf-RING_euk"/>
</dbReference>
<dbReference type="GO" id="GO:0008270">
    <property type="term" value="F:zinc ion binding"/>
    <property type="evidence" value="ECO:0007669"/>
    <property type="project" value="UniProtKB-KW"/>
</dbReference>
<dbReference type="InterPro" id="IPR000315">
    <property type="entry name" value="Znf_B-box"/>
</dbReference>
<accession>A0A850ZHM7</accession>
<evidence type="ECO:0000256" key="2">
    <source>
        <dbReference type="ARBA" id="ARBA00022771"/>
    </source>
</evidence>
<evidence type="ECO:0000256" key="4">
    <source>
        <dbReference type="PROSITE-ProRule" id="PRU00024"/>
    </source>
</evidence>
<evidence type="ECO:0000256" key="5">
    <source>
        <dbReference type="SAM" id="Coils"/>
    </source>
</evidence>
<dbReference type="PROSITE" id="PS00518">
    <property type="entry name" value="ZF_RING_1"/>
    <property type="match status" value="1"/>
</dbReference>
<dbReference type="InterPro" id="IPR003879">
    <property type="entry name" value="Butyrophylin_SPRY"/>
</dbReference>
<comment type="caution">
    <text evidence="9">The sequence shown here is derived from an EMBL/GenBank/DDBJ whole genome shotgun (WGS) entry which is preliminary data.</text>
</comment>
<dbReference type="InterPro" id="IPR043136">
    <property type="entry name" value="B30.2/SPRY_sf"/>
</dbReference>
<feature type="domain" description="B box-type" evidence="7">
    <location>
        <begin position="75"/>
        <end position="116"/>
    </location>
</feature>
<dbReference type="PANTHER" id="PTHR24103">
    <property type="entry name" value="E3 UBIQUITIN-PROTEIN LIGASE TRIM"/>
    <property type="match status" value="1"/>
</dbReference>
<dbReference type="InterPro" id="IPR003877">
    <property type="entry name" value="SPRY_dom"/>
</dbReference>
<dbReference type="Pfam" id="PF13765">
    <property type="entry name" value="PRY"/>
    <property type="match status" value="1"/>
</dbReference>
<dbReference type="InterPro" id="IPR013083">
    <property type="entry name" value="Znf_RING/FYVE/PHD"/>
</dbReference>
<organism evidence="9 10">
    <name type="scientific">Tichodroma muraria</name>
    <dbReference type="NCBI Taxonomy" id="237442"/>
    <lineage>
        <taxon>Eukaryota</taxon>
        <taxon>Metazoa</taxon>
        <taxon>Chordata</taxon>
        <taxon>Craniata</taxon>
        <taxon>Vertebrata</taxon>
        <taxon>Euteleostomi</taxon>
        <taxon>Archelosauria</taxon>
        <taxon>Archosauria</taxon>
        <taxon>Dinosauria</taxon>
        <taxon>Saurischia</taxon>
        <taxon>Theropoda</taxon>
        <taxon>Coelurosauria</taxon>
        <taxon>Aves</taxon>
        <taxon>Neognathae</taxon>
        <taxon>Neoaves</taxon>
        <taxon>Telluraves</taxon>
        <taxon>Australaves</taxon>
        <taxon>Passeriformes</taxon>
        <taxon>Sittidae</taxon>
        <taxon>Tichodroma</taxon>
    </lineage>
</organism>
<dbReference type="PROSITE" id="PS50119">
    <property type="entry name" value="ZF_BBOX"/>
    <property type="match status" value="1"/>
</dbReference>
<reference evidence="9" key="1">
    <citation type="submission" date="2019-09" db="EMBL/GenBank/DDBJ databases">
        <title>Bird 10,000 Genomes (B10K) Project - Family phase.</title>
        <authorList>
            <person name="Zhang G."/>
        </authorList>
    </citation>
    <scope>NUCLEOTIDE SEQUENCE</scope>
    <source>
        <strain evidence="9">B10K-DU-012-47</strain>
    </source>
</reference>
<proteinExistence type="predicted"/>
<keyword evidence="5" id="KW-0175">Coiled coil</keyword>
<dbReference type="CDD" id="cd16599">
    <property type="entry name" value="RING-HC_TRIM35_C-IV"/>
    <property type="match status" value="1"/>
</dbReference>
<dbReference type="PRINTS" id="PR01407">
    <property type="entry name" value="BUTYPHLNCDUF"/>
</dbReference>
<protein>
    <submittedName>
        <fullName evidence="9">TRI35 protein</fullName>
    </submittedName>
</protein>
<evidence type="ECO:0000256" key="3">
    <source>
        <dbReference type="ARBA" id="ARBA00022833"/>
    </source>
</evidence>
<feature type="domain" description="RING-type" evidence="6">
    <location>
        <begin position="5"/>
        <end position="44"/>
    </location>
</feature>
<dbReference type="SMART" id="SM00184">
    <property type="entry name" value="RING"/>
    <property type="match status" value="1"/>
</dbReference>
<dbReference type="OrthoDB" id="6105938at2759"/>
<feature type="domain" description="B30.2/SPRY" evidence="8">
    <location>
        <begin position="270"/>
        <end position="463"/>
    </location>
</feature>
<dbReference type="Pfam" id="PF00622">
    <property type="entry name" value="SPRY"/>
    <property type="match status" value="1"/>
</dbReference>
<evidence type="ECO:0000259" key="8">
    <source>
        <dbReference type="PROSITE" id="PS50188"/>
    </source>
</evidence>
<evidence type="ECO:0000256" key="1">
    <source>
        <dbReference type="ARBA" id="ARBA00022723"/>
    </source>
</evidence>
<dbReference type="Proteomes" id="UP000629438">
    <property type="component" value="Unassembled WGS sequence"/>
</dbReference>
<dbReference type="SMART" id="SM00336">
    <property type="entry name" value="BBOX"/>
    <property type="match status" value="1"/>
</dbReference>
<keyword evidence="1" id="KW-0479">Metal-binding</keyword>
<name>A0A850ZHM7_9PASS</name>
<keyword evidence="2 4" id="KW-0863">Zinc-finger</keyword>
<dbReference type="Gene3D" id="3.30.40.10">
    <property type="entry name" value="Zinc/RING finger domain, C3HC4 (zinc finger)"/>
    <property type="match status" value="1"/>
</dbReference>
<dbReference type="EMBL" id="WAAG01080596">
    <property type="protein sequence ID" value="NWI06036.1"/>
    <property type="molecule type" value="Genomic_DNA"/>
</dbReference>
<dbReference type="SUPFAM" id="SSF57845">
    <property type="entry name" value="B-box zinc-binding domain"/>
    <property type="match status" value="1"/>
</dbReference>
<dbReference type="InterPro" id="IPR017907">
    <property type="entry name" value="Znf_RING_CS"/>
</dbReference>
<feature type="non-terminal residue" evidence="9">
    <location>
        <position position="1"/>
    </location>
</feature>
<gene>
    <name evidence="9" type="primary">Trim35</name>
    <name evidence="9" type="ORF">TICMUR_R05648</name>
</gene>
<dbReference type="Pfam" id="PF00643">
    <property type="entry name" value="zf-B_box"/>
    <property type="match status" value="1"/>
</dbReference>
<feature type="non-terminal residue" evidence="9">
    <location>
        <position position="473"/>
    </location>
</feature>
<evidence type="ECO:0000313" key="9">
    <source>
        <dbReference type="EMBL" id="NWI06036.1"/>
    </source>
</evidence>
<dbReference type="SMART" id="SM00589">
    <property type="entry name" value="PRY"/>
    <property type="match status" value="1"/>
</dbReference>
<evidence type="ECO:0000313" key="10">
    <source>
        <dbReference type="Proteomes" id="UP000629438"/>
    </source>
</evidence>
<evidence type="ECO:0000259" key="6">
    <source>
        <dbReference type="PROSITE" id="PS50089"/>
    </source>
</evidence>
<dbReference type="SUPFAM" id="SSF49899">
    <property type="entry name" value="Concanavalin A-like lectins/glucanases"/>
    <property type="match status" value="1"/>
</dbReference>